<keyword evidence="5" id="KW-0963">Cytoplasm</keyword>
<accession>A0A8J6C8H1</accession>
<evidence type="ECO:0000256" key="2">
    <source>
        <dbReference type="ARBA" id="ARBA00008020"/>
    </source>
</evidence>
<evidence type="ECO:0000256" key="11">
    <source>
        <dbReference type="RuleBase" id="RU004191"/>
    </source>
</evidence>
<dbReference type="Pfam" id="PF00118">
    <property type="entry name" value="Cpn60_TCP1"/>
    <property type="match status" value="1"/>
</dbReference>
<dbReference type="InterPro" id="IPR027410">
    <property type="entry name" value="TCP-1-like_intermed_sf"/>
</dbReference>
<dbReference type="SUPFAM" id="SSF52029">
    <property type="entry name" value="GroEL apical domain-like"/>
    <property type="match status" value="1"/>
</dbReference>
<organism evidence="13 14">
    <name type="scientific">Diacronema lutheri</name>
    <name type="common">Unicellular marine alga</name>
    <name type="synonym">Monochrysis lutheri</name>
    <dbReference type="NCBI Taxonomy" id="2081491"/>
    <lineage>
        <taxon>Eukaryota</taxon>
        <taxon>Haptista</taxon>
        <taxon>Haptophyta</taxon>
        <taxon>Pavlovophyceae</taxon>
        <taxon>Pavlovales</taxon>
        <taxon>Pavlovaceae</taxon>
        <taxon>Diacronema</taxon>
    </lineage>
</organism>
<dbReference type="GO" id="GO:0016887">
    <property type="term" value="F:ATP hydrolysis activity"/>
    <property type="evidence" value="ECO:0007669"/>
    <property type="project" value="InterPro"/>
</dbReference>
<dbReference type="Gene3D" id="3.30.260.10">
    <property type="entry name" value="TCP-1-like chaperonin intermediate domain"/>
    <property type="match status" value="1"/>
</dbReference>
<keyword evidence="14" id="KW-1185">Reference proteome</keyword>
<dbReference type="SUPFAM" id="SSF54849">
    <property type="entry name" value="GroEL-intermediate domain like"/>
    <property type="match status" value="1"/>
</dbReference>
<evidence type="ECO:0000256" key="4">
    <source>
        <dbReference type="ARBA" id="ARBA00017187"/>
    </source>
</evidence>
<sequence>MQAPVMVLNTNTKRESGRKAQLGNITAGKAVADIIRTTLGPKSMLKMLLDPTGGIVMTNDGNAILREVDVSHPGAKSMVELSRAQDEEVGDGTTSVIVIAGEMLHVAEPLLLRDFHPTVICSGFLRALDDALVVLRELAFPIDLTNRAELSNLVRSSIGTKFISRFSDQMVELALDAVQTVYIDSGGRKEIDIKRYAKVEKLPGGDIEHSRVLKGVMVNKDVTHPKMRRKIERPRVVLLDCTLEYKKNESATSVELTDETQWEALLKQEEDWVAAVCQDILAVKPDVVVTEKGVSDLAQHFLVKAGVTVLRRMRKTDNNRIARAVGATIVNRPEELKESDVGTGCGLFEVAKIGEEYFTFFVDCDAPKACTILLRGASKDVLNEVERNLLDAMCVARNIYQAPMLVPGGGACEMALSVALAHKSKAVPGALQWPYKAAGQAFEVIPRTLAQNCGCDVVRIVTELRAKHASAASAGGPPVAWGIDGEKGVICDMRALGVWEPLIVKQQTVKTAVEMTSMLLRIDDIVSGMQHKAPAKATRAEPAGGEDEGGGN</sequence>
<dbReference type="CDD" id="cd03337">
    <property type="entry name" value="TCP1_gamma"/>
    <property type="match status" value="1"/>
</dbReference>
<evidence type="ECO:0000256" key="1">
    <source>
        <dbReference type="ARBA" id="ARBA00004496"/>
    </source>
</evidence>
<dbReference type="Proteomes" id="UP000751190">
    <property type="component" value="Unassembled WGS sequence"/>
</dbReference>
<name>A0A8J6C8H1_DIALT</name>
<comment type="function">
    <text evidence="9">Molecular chaperone; assists the folding of proteins upon ATP hydrolysis. Known to play a role, in vitro, in the folding of actin and tubulin.</text>
</comment>
<dbReference type="InterPro" id="IPR002194">
    <property type="entry name" value="Chaperonin_TCP-1_CS"/>
</dbReference>
<keyword evidence="8 10" id="KW-0143">Chaperone</keyword>
<dbReference type="InterPro" id="IPR017998">
    <property type="entry name" value="Chaperone_TCP-1"/>
</dbReference>
<evidence type="ECO:0000313" key="13">
    <source>
        <dbReference type="EMBL" id="KAG8461916.1"/>
    </source>
</evidence>
<dbReference type="Gene3D" id="1.10.560.10">
    <property type="entry name" value="GroEL-like equatorial domain"/>
    <property type="match status" value="1"/>
</dbReference>
<comment type="similarity">
    <text evidence="2 10">Belongs to the TCP-1 chaperonin family.</text>
</comment>
<dbReference type="GO" id="GO:0005832">
    <property type="term" value="C:chaperonin-containing T-complex"/>
    <property type="evidence" value="ECO:0007669"/>
    <property type="project" value="UniProtKB-ARBA"/>
</dbReference>
<evidence type="ECO:0000256" key="10">
    <source>
        <dbReference type="RuleBase" id="RU004187"/>
    </source>
</evidence>
<dbReference type="PANTHER" id="PTHR11353">
    <property type="entry name" value="CHAPERONIN"/>
    <property type="match status" value="1"/>
</dbReference>
<dbReference type="AlphaFoldDB" id="A0A8J6C8H1"/>
<dbReference type="InterPro" id="IPR002423">
    <property type="entry name" value="Cpn60/GroEL/TCP-1"/>
</dbReference>
<evidence type="ECO:0000313" key="14">
    <source>
        <dbReference type="Proteomes" id="UP000751190"/>
    </source>
</evidence>
<dbReference type="InterPro" id="IPR054827">
    <property type="entry name" value="thermosome_alpha"/>
</dbReference>
<reference evidence="13" key="1">
    <citation type="submission" date="2021-05" db="EMBL/GenBank/DDBJ databases">
        <title>The genome of the haptophyte Pavlova lutheri (Diacronema luteri, Pavlovales) - a model for lipid biosynthesis in eukaryotic algae.</title>
        <authorList>
            <person name="Hulatt C.J."/>
            <person name="Posewitz M.C."/>
        </authorList>
    </citation>
    <scope>NUCLEOTIDE SEQUENCE</scope>
    <source>
        <strain evidence="13">NIVA-4/92</strain>
    </source>
</reference>
<dbReference type="NCBIfam" id="NF041082">
    <property type="entry name" value="thermosome_alpha"/>
    <property type="match status" value="1"/>
</dbReference>
<evidence type="ECO:0000256" key="9">
    <source>
        <dbReference type="ARBA" id="ARBA00024677"/>
    </source>
</evidence>
<comment type="caution">
    <text evidence="13">The sequence shown here is derived from an EMBL/GenBank/DDBJ whole genome shotgun (WGS) entry which is preliminary data.</text>
</comment>
<dbReference type="OMA" id="CGGSTIR"/>
<evidence type="ECO:0000256" key="12">
    <source>
        <dbReference type="SAM" id="MobiDB-lite"/>
    </source>
</evidence>
<dbReference type="OrthoDB" id="10248520at2759"/>
<dbReference type="EMBL" id="JAGTXO010000023">
    <property type="protein sequence ID" value="KAG8461916.1"/>
    <property type="molecule type" value="Genomic_DNA"/>
</dbReference>
<dbReference type="FunFam" id="1.10.560.10:FF:000073">
    <property type="entry name" value="T-complex protein 1 subunit gamma"/>
    <property type="match status" value="1"/>
</dbReference>
<dbReference type="PROSITE" id="PS00751">
    <property type="entry name" value="TCP1_2"/>
    <property type="match status" value="1"/>
</dbReference>
<dbReference type="GO" id="GO:0140662">
    <property type="term" value="F:ATP-dependent protein folding chaperone"/>
    <property type="evidence" value="ECO:0007669"/>
    <property type="project" value="InterPro"/>
</dbReference>
<evidence type="ECO:0000256" key="5">
    <source>
        <dbReference type="ARBA" id="ARBA00022490"/>
    </source>
</evidence>
<dbReference type="PROSITE" id="PS00995">
    <property type="entry name" value="TCP1_3"/>
    <property type="match status" value="1"/>
</dbReference>
<evidence type="ECO:0000256" key="8">
    <source>
        <dbReference type="ARBA" id="ARBA00023186"/>
    </source>
</evidence>
<dbReference type="FunFam" id="1.10.560.10:FF:000085">
    <property type="entry name" value="T-complex protein 1 subunit gamma"/>
    <property type="match status" value="1"/>
</dbReference>
<dbReference type="GO" id="GO:0005524">
    <property type="term" value="F:ATP binding"/>
    <property type="evidence" value="ECO:0007669"/>
    <property type="project" value="UniProtKB-KW"/>
</dbReference>
<dbReference type="SUPFAM" id="SSF48592">
    <property type="entry name" value="GroEL equatorial domain-like"/>
    <property type="match status" value="1"/>
</dbReference>
<protein>
    <recommendedName>
        <fullName evidence="4 11">T-complex protein 1 subunit gamma</fullName>
    </recommendedName>
</protein>
<dbReference type="Gene3D" id="3.50.7.10">
    <property type="entry name" value="GroEL"/>
    <property type="match status" value="1"/>
</dbReference>
<comment type="subunit">
    <text evidence="3">Heterooligomeric complex of about 850 to 900 kDa that forms two stacked rings, 12 to 16 nm in diameter.</text>
</comment>
<dbReference type="PRINTS" id="PR00304">
    <property type="entry name" value="TCOMPLEXTCP1"/>
</dbReference>
<keyword evidence="6 10" id="KW-0547">Nucleotide-binding</keyword>
<comment type="subcellular location">
    <subcellularLocation>
        <location evidence="1">Cytoplasm</location>
    </subcellularLocation>
</comment>
<dbReference type="NCBIfam" id="TIGR02344">
    <property type="entry name" value="chap_CCT_gamma"/>
    <property type="match status" value="1"/>
</dbReference>
<dbReference type="InterPro" id="IPR012719">
    <property type="entry name" value="Chap_CCT_gamma"/>
</dbReference>
<dbReference type="InterPro" id="IPR027413">
    <property type="entry name" value="GROEL-like_equatorial_sf"/>
</dbReference>
<dbReference type="InterPro" id="IPR053374">
    <property type="entry name" value="TCP-1_chaperonin"/>
</dbReference>
<evidence type="ECO:0000256" key="7">
    <source>
        <dbReference type="ARBA" id="ARBA00022840"/>
    </source>
</evidence>
<dbReference type="GO" id="GO:0051082">
    <property type="term" value="F:unfolded protein binding"/>
    <property type="evidence" value="ECO:0007669"/>
    <property type="project" value="InterPro"/>
</dbReference>
<dbReference type="NCBIfam" id="NF041083">
    <property type="entry name" value="thermosome_beta"/>
    <property type="match status" value="1"/>
</dbReference>
<proteinExistence type="inferred from homology"/>
<feature type="region of interest" description="Disordered" evidence="12">
    <location>
        <begin position="533"/>
        <end position="552"/>
    </location>
</feature>
<dbReference type="PROSITE" id="PS00750">
    <property type="entry name" value="TCP1_1"/>
    <property type="match status" value="1"/>
</dbReference>
<dbReference type="FunFam" id="3.50.7.10:FF:000005">
    <property type="entry name" value="T-complex protein 1 subunit gamma"/>
    <property type="match status" value="1"/>
</dbReference>
<keyword evidence="7 10" id="KW-0067">ATP-binding</keyword>
<evidence type="ECO:0000256" key="6">
    <source>
        <dbReference type="ARBA" id="ARBA00022741"/>
    </source>
</evidence>
<dbReference type="InterPro" id="IPR027409">
    <property type="entry name" value="GroEL-like_apical_dom_sf"/>
</dbReference>
<gene>
    <name evidence="13" type="ORF">KFE25_013935</name>
</gene>
<evidence type="ECO:0000256" key="3">
    <source>
        <dbReference type="ARBA" id="ARBA00011531"/>
    </source>
</evidence>